<dbReference type="AlphaFoldDB" id="A0A1M4ZAS1"/>
<dbReference type="RefSeq" id="WP_062181412.1">
    <property type="nucleotide sequence ID" value="NZ_BBXL01000013.1"/>
</dbReference>
<keyword evidence="4" id="KW-1185">Reference proteome</keyword>
<dbReference type="OrthoDB" id="1076739at2"/>
<evidence type="ECO:0000313" key="3">
    <source>
        <dbReference type="EMBL" id="SHF15104.1"/>
    </source>
</evidence>
<feature type="region of interest" description="Disordered" evidence="1">
    <location>
        <begin position="1"/>
        <end position="32"/>
    </location>
</feature>
<feature type="transmembrane region" description="Helical" evidence="2">
    <location>
        <begin position="38"/>
        <end position="58"/>
    </location>
</feature>
<protein>
    <recommendedName>
        <fullName evidence="5">Phosphodiester glycosidase domain-containing protein</fullName>
    </recommendedName>
</protein>
<evidence type="ECO:0000256" key="2">
    <source>
        <dbReference type="SAM" id="Phobius"/>
    </source>
</evidence>
<keyword evidence="2" id="KW-0472">Membrane</keyword>
<dbReference type="STRING" id="1346286.SAMN05444362_10433"/>
<keyword evidence="2" id="KW-1133">Transmembrane helix</keyword>
<name>A0A1M4ZAS1_9BACT</name>
<accession>A0A1M4ZAS1</accession>
<gene>
    <name evidence="3" type="ORF">SAMN05444362_10433</name>
</gene>
<evidence type="ECO:0000313" key="4">
    <source>
        <dbReference type="Proteomes" id="UP000184480"/>
    </source>
</evidence>
<dbReference type="EMBL" id="FQUC01000004">
    <property type="protein sequence ID" value="SHF15104.1"/>
    <property type="molecule type" value="Genomic_DNA"/>
</dbReference>
<dbReference type="Proteomes" id="UP000184480">
    <property type="component" value="Unassembled WGS sequence"/>
</dbReference>
<sequence length="295" mass="32973">MTNKQHTDNQDEVYFLGSRDDRPEMQQSDPDHNRRRRLAILGIVAVIVIALIGLYFVLKEDAPAYYFEPENESVATVETQAVDTVTTVEPKGYIEVQEETVNDVPMYIYTPHNAALTLSVGIPDRADSTIICVMQAADIRTDNKDIVGDFVLNGKRLSRGVAKKGFCAVIGDDISVGVSEDTPLLQKSIDESGYFFRQYPLVKNGELVENNPKNKSIRRALAIRHDKVVMIESRSSESFHDFSQALVDIGVTEAIYLVGSTAHGWYRTEDGKLTEYGTFPDAALTSVSYIVWRVK</sequence>
<evidence type="ECO:0000256" key="1">
    <source>
        <dbReference type="SAM" id="MobiDB-lite"/>
    </source>
</evidence>
<evidence type="ECO:0008006" key="5">
    <source>
        <dbReference type="Google" id="ProtNLM"/>
    </source>
</evidence>
<reference evidence="4" key="1">
    <citation type="submission" date="2016-11" db="EMBL/GenBank/DDBJ databases">
        <authorList>
            <person name="Varghese N."/>
            <person name="Submissions S."/>
        </authorList>
    </citation>
    <scope>NUCLEOTIDE SEQUENCE [LARGE SCALE GENOMIC DNA]</scope>
    <source>
        <strain evidence="4">DSM 27370</strain>
    </source>
</reference>
<organism evidence="3 4">
    <name type="scientific">Dysgonomonas macrotermitis</name>
    <dbReference type="NCBI Taxonomy" id="1346286"/>
    <lineage>
        <taxon>Bacteria</taxon>
        <taxon>Pseudomonadati</taxon>
        <taxon>Bacteroidota</taxon>
        <taxon>Bacteroidia</taxon>
        <taxon>Bacteroidales</taxon>
        <taxon>Dysgonomonadaceae</taxon>
        <taxon>Dysgonomonas</taxon>
    </lineage>
</organism>
<keyword evidence="2" id="KW-0812">Transmembrane</keyword>
<feature type="compositionally biased region" description="Basic and acidic residues" evidence="1">
    <location>
        <begin position="18"/>
        <end position="32"/>
    </location>
</feature>
<proteinExistence type="predicted"/>